<keyword evidence="3" id="KW-1185">Reference proteome</keyword>
<gene>
    <name evidence="2" type="ORF">SAMN04487995_4428</name>
</gene>
<keyword evidence="1" id="KW-0812">Transmembrane</keyword>
<dbReference type="STRING" id="408657.SAMN04487995_4428"/>
<accession>A0A1H6YH64</accession>
<dbReference type="AlphaFoldDB" id="A0A1H6YH64"/>
<keyword evidence="1" id="KW-1133">Transmembrane helix</keyword>
<evidence type="ECO:0000313" key="2">
    <source>
        <dbReference type="EMBL" id="SEJ39174.1"/>
    </source>
</evidence>
<dbReference type="EMBL" id="FNXY01000007">
    <property type="protein sequence ID" value="SEJ39174.1"/>
    <property type="molecule type" value="Genomic_DNA"/>
</dbReference>
<reference evidence="2 3" key="1">
    <citation type="submission" date="2016-10" db="EMBL/GenBank/DDBJ databases">
        <authorList>
            <person name="de Groot N.N."/>
        </authorList>
    </citation>
    <scope>NUCLEOTIDE SEQUENCE [LARGE SCALE GENOMIC DNA]</scope>
    <source>
        <strain evidence="2 3">DSM 19938</strain>
    </source>
</reference>
<evidence type="ECO:0000256" key="1">
    <source>
        <dbReference type="SAM" id="Phobius"/>
    </source>
</evidence>
<name>A0A1H6YH64_9BACT</name>
<feature type="transmembrane region" description="Helical" evidence="1">
    <location>
        <begin position="16"/>
        <end position="33"/>
    </location>
</feature>
<sequence length="39" mass="4794">MSESVSLLNFISFKPLMLYYFLVSYWICYNFLVRLNTYN</sequence>
<dbReference type="Proteomes" id="UP000199532">
    <property type="component" value="Unassembled WGS sequence"/>
</dbReference>
<protein>
    <submittedName>
        <fullName evidence="2">Uncharacterized protein</fullName>
    </submittedName>
</protein>
<organism evidence="2 3">
    <name type="scientific">Dyadobacter koreensis</name>
    <dbReference type="NCBI Taxonomy" id="408657"/>
    <lineage>
        <taxon>Bacteria</taxon>
        <taxon>Pseudomonadati</taxon>
        <taxon>Bacteroidota</taxon>
        <taxon>Cytophagia</taxon>
        <taxon>Cytophagales</taxon>
        <taxon>Spirosomataceae</taxon>
        <taxon>Dyadobacter</taxon>
    </lineage>
</organism>
<evidence type="ECO:0000313" key="3">
    <source>
        <dbReference type="Proteomes" id="UP000199532"/>
    </source>
</evidence>
<keyword evidence="1" id="KW-0472">Membrane</keyword>
<proteinExistence type="predicted"/>